<dbReference type="EMBL" id="SOBK01000002">
    <property type="protein sequence ID" value="TDT90932.1"/>
    <property type="molecule type" value="Genomic_DNA"/>
</dbReference>
<dbReference type="PROSITE" id="PS50253">
    <property type="entry name" value="COX3"/>
    <property type="match status" value="1"/>
</dbReference>
<dbReference type="AlphaFoldDB" id="A0A126QRD5"/>
<evidence type="ECO:0000313" key="9">
    <source>
        <dbReference type="EMBL" id="AMK12620.1"/>
    </source>
</evidence>
<comment type="subcellular location">
    <subcellularLocation>
        <location evidence="6">Cell membrane</location>
        <topology evidence="6">Multi-pass membrane protein</topology>
    </subcellularLocation>
    <subcellularLocation>
        <location evidence="1">Membrane</location>
        <topology evidence="1">Multi-pass membrane protein</topology>
    </subcellularLocation>
</comment>
<dbReference type="SUPFAM" id="SSF81452">
    <property type="entry name" value="Cytochrome c oxidase subunit III-like"/>
    <property type="match status" value="1"/>
</dbReference>
<comment type="similarity">
    <text evidence="2 6">Belongs to the cytochrome c oxidase subunit 3 family.</text>
</comment>
<organism evidence="10 12">
    <name type="scientific">Pseudodesulfovibrio indicus</name>
    <dbReference type="NCBI Taxonomy" id="1716143"/>
    <lineage>
        <taxon>Bacteria</taxon>
        <taxon>Pseudomonadati</taxon>
        <taxon>Thermodesulfobacteriota</taxon>
        <taxon>Desulfovibrionia</taxon>
        <taxon>Desulfovibrionales</taxon>
        <taxon>Desulfovibrionaceae</taxon>
    </lineage>
</organism>
<evidence type="ECO:0000256" key="5">
    <source>
        <dbReference type="ARBA" id="ARBA00023136"/>
    </source>
</evidence>
<sequence length="198" mass="22569">MTEHRDYVGAKMGMWLFLFTEILLFGGLFVLYSVTLGRYPTEFHEASKLLDVTMGTTNTVVLITSSLFAALSVAALQKGSRKTAELFIGLTMALACCFLVIKYFEWSHKIHAGIYPGGETLVQWEPGKQAFFSLYYTMTGLHGLHVIIGMGVFTWVWAMIRLERCTPDHFVALENAGLYWHLVDLIWIYLFPLYYLIT</sequence>
<evidence type="ECO:0000256" key="3">
    <source>
        <dbReference type="ARBA" id="ARBA00022692"/>
    </source>
</evidence>
<feature type="transmembrane region" description="Helical" evidence="7">
    <location>
        <begin position="12"/>
        <end position="32"/>
    </location>
</feature>
<feature type="transmembrane region" description="Helical" evidence="7">
    <location>
        <begin position="52"/>
        <end position="74"/>
    </location>
</feature>
<dbReference type="PANTHER" id="PTHR11403:SF6">
    <property type="entry name" value="NITRIC OXIDE REDUCTASE SUBUNIT E"/>
    <property type="match status" value="1"/>
</dbReference>
<feature type="transmembrane region" description="Helical" evidence="7">
    <location>
        <begin position="86"/>
        <end position="104"/>
    </location>
</feature>
<dbReference type="Proteomes" id="UP000055611">
    <property type="component" value="Chromosome"/>
</dbReference>
<name>A0A126QRD5_9BACT</name>
<reference evidence="10 12" key="2">
    <citation type="submission" date="2019-03" db="EMBL/GenBank/DDBJ databases">
        <title>Genomic Encyclopedia of Type Strains, Phase IV (KMG-IV): sequencing the most valuable type-strain genomes for metagenomic binning, comparative biology and taxonomic classification.</title>
        <authorList>
            <person name="Goeker M."/>
        </authorList>
    </citation>
    <scope>NUCLEOTIDE SEQUENCE [LARGE SCALE GENOMIC DNA]</scope>
    <source>
        <strain evidence="10 12">DSM 101483</strain>
    </source>
</reference>
<evidence type="ECO:0000256" key="2">
    <source>
        <dbReference type="ARBA" id="ARBA00010581"/>
    </source>
</evidence>
<evidence type="ECO:0000313" key="12">
    <source>
        <dbReference type="Proteomes" id="UP000295506"/>
    </source>
</evidence>
<proteinExistence type="inferred from homology"/>
<keyword evidence="3 6" id="KW-0812">Transmembrane</keyword>
<dbReference type="InterPro" id="IPR024791">
    <property type="entry name" value="Cyt_c/ubiquinol_Oxase_su3"/>
</dbReference>
<dbReference type="Gene3D" id="1.20.120.80">
    <property type="entry name" value="Cytochrome c oxidase, subunit III, four-helix bundle"/>
    <property type="match status" value="1"/>
</dbReference>
<dbReference type="RefSeq" id="WP_066806381.1">
    <property type="nucleotide sequence ID" value="NZ_CP014206.1"/>
</dbReference>
<keyword evidence="5 7" id="KW-0472">Membrane</keyword>
<keyword evidence="4 7" id="KW-1133">Transmembrane helix</keyword>
<dbReference type="CDD" id="cd02862">
    <property type="entry name" value="NorE_like"/>
    <property type="match status" value="1"/>
</dbReference>
<evidence type="ECO:0000256" key="1">
    <source>
        <dbReference type="ARBA" id="ARBA00004141"/>
    </source>
</evidence>
<keyword evidence="11" id="KW-1185">Reference proteome</keyword>
<dbReference type="GO" id="GO:0004129">
    <property type="term" value="F:cytochrome-c oxidase activity"/>
    <property type="evidence" value="ECO:0007669"/>
    <property type="project" value="InterPro"/>
</dbReference>
<protein>
    <submittedName>
        <fullName evidence="9">Cytochrome C oxidase subunit III</fullName>
    </submittedName>
    <submittedName>
        <fullName evidence="10">Cytochrome c oxidase subunit 3</fullName>
    </submittedName>
</protein>
<accession>A0A126QRD5</accession>
<dbReference type="InterPro" id="IPR035973">
    <property type="entry name" value="Cyt_c_oxidase_su3-like_sf"/>
</dbReference>
<dbReference type="EMBL" id="CP014206">
    <property type="protein sequence ID" value="AMK12620.1"/>
    <property type="molecule type" value="Genomic_DNA"/>
</dbReference>
<evidence type="ECO:0000256" key="7">
    <source>
        <dbReference type="SAM" id="Phobius"/>
    </source>
</evidence>
<dbReference type="PANTHER" id="PTHR11403">
    <property type="entry name" value="CYTOCHROME C OXIDASE SUBUNIT III"/>
    <property type="match status" value="1"/>
</dbReference>
<evidence type="ECO:0000259" key="8">
    <source>
        <dbReference type="PROSITE" id="PS50253"/>
    </source>
</evidence>
<dbReference type="InterPro" id="IPR000298">
    <property type="entry name" value="Cyt_c_oxidase-like_su3"/>
</dbReference>
<dbReference type="Pfam" id="PF00510">
    <property type="entry name" value="COX3"/>
    <property type="match status" value="1"/>
</dbReference>
<dbReference type="InterPro" id="IPR013833">
    <property type="entry name" value="Cyt_c_oxidase_su3_a-hlx"/>
</dbReference>
<dbReference type="OrthoDB" id="9810850at2"/>
<dbReference type="Proteomes" id="UP000295506">
    <property type="component" value="Unassembled WGS sequence"/>
</dbReference>
<dbReference type="GO" id="GO:0005886">
    <property type="term" value="C:plasma membrane"/>
    <property type="evidence" value="ECO:0007669"/>
    <property type="project" value="UniProtKB-SubCell"/>
</dbReference>
<feature type="domain" description="Heme-copper oxidase subunit III family profile" evidence="8">
    <location>
        <begin position="1"/>
        <end position="198"/>
    </location>
</feature>
<feature type="transmembrane region" description="Helical" evidence="7">
    <location>
        <begin position="178"/>
        <end position="197"/>
    </location>
</feature>
<evidence type="ECO:0000256" key="4">
    <source>
        <dbReference type="ARBA" id="ARBA00022989"/>
    </source>
</evidence>
<dbReference type="KEGG" id="dej:AWY79_16660"/>
<evidence type="ECO:0000256" key="6">
    <source>
        <dbReference type="RuleBase" id="RU003376"/>
    </source>
</evidence>
<evidence type="ECO:0000313" key="10">
    <source>
        <dbReference type="EMBL" id="TDT90932.1"/>
    </source>
</evidence>
<dbReference type="GO" id="GO:0019646">
    <property type="term" value="P:aerobic electron transport chain"/>
    <property type="evidence" value="ECO:0007669"/>
    <property type="project" value="InterPro"/>
</dbReference>
<feature type="transmembrane region" description="Helical" evidence="7">
    <location>
        <begin position="134"/>
        <end position="157"/>
    </location>
</feature>
<reference evidence="9 11" key="1">
    <citation type="journal article" date="2016" name="Front. Microbiol.">
        <title>Genome Sequence of the Piezophilic, Mesophilic Sulfate-Reducing Bacterium Desulfovibrio indicus J2T.</title>
        <authorList>
            <person name="Cao J."/>
            <person name="Maignien L."/>
            <person name="Shao Z."/>
            <person name="Alain K."/>
            <person name="Jebbar M."/>
        </authorList>
    </citation>
    <scope>NUCLEOTIDE SEQUENCE [LARGE SCALE GENOMIC DNA]</scope>
    <source>
        <strain evidence="9 11">J2</strain>
    </source>
</reference>
<evidence type="ECO:0000313" key="11">
    <source>
        <dbReference type="Proteomes" id="UP000055611"/>
    </source>
</evidence>
<gene>
    <name evidence="9" type="ORF">AWY79_16660</name>
    <name evidence="10" type="ORF">EDC59_102366</name>
</gene>